<keyword evidence="2" id="KW-1185">Reference proteome</keyword>
<evidence type="ECO:0000313" key="1">
    <source>
        <dbReference type="EMBL" id="TBU53602.1"/>
    </source>
</evidence>
<evidence type="ECO:0000313" key="2">
    <source>
        <dbReference type="Proteomes" id="UP000292082"/>
    </source>
</evidence>
<dbReference type="Proteomes" id="UP000292082">
    <property type="component" value="Unassembled WGS sequence"/>
</dbReference>
<organism evidence="1 2">
    <name type="scientific">Dichomitus squalens</name>
    <dbReference type="NCBI Taxonomy" id="114155"/>
    <lineage>
        <taxon>Eukaryota</taxon>
        <taxon>Fungi</taxon>
        <taxon>Dikarya</taxon>
        <taxon>Basidiomycota</taxon>
        <taxon>Agaricomycotina</taxon>
        <taxon>Agaricomycetes</taxon>
        <taxon>Polyporales</taxon>
        <taxon>Polyporaceae</taxon>
        <taxon>Dichomitus</taxon>
    </lineage>
</organism>
<dbReference type="STRING" id="114155.A0A4Q9PI42"/>
<dbReference type="AlphaFoldDB" id="A0A4Q9PI42"/>
<sequence length="141" mass="15574">MSTSSPEFVQEKLTTLLNSPYIHFNQPPQLHGIRLGHGPVDLFSTRFNNYFTSDATGIVAGKEVDKEGLKTALLALQKRWNPDSANFVSQSDASKPTTKFLWTQKNADQPTEISASAELKHEGGSDRIHQLTLDGDESLFA</sequence>
<dbReference type="EMBL" id="ML145210">
    <property type="protein sequence ID" value="TBU53602.1"/>
    <property type="molecule type" value="Genomic_DNA"/>
</dbReference>
<accession>A0A4Q9PI42</accession>
<gene>
    <name evidence="1" type="ORF">BD310DRAFT_937769</name>
</gene>
<name>A0A4Q9PI42_9APHY</name>
<reference evidence="1 2" key="1">
    <citation type="submission" date="2019-01" db="EMBL/GenBank/DDBJ databases">
        <title>Draft genome sequences of three monokaryotic isolates of the white-rot basidiomycete fungus Dichomitus squalens.</title>
        <authorList>
            <consortium name="DOE Joint Genome Institute"/>
            <person name="Lopez S.C."/>
            <person name="Andreopoulos B."/>
            <person name="Pangilinan J."/>
            <person name="Lipzen A."/>
            <person name="Riley R."/>
            <person name="Ahrendt S."/>
            <person name="Ng V."/>
            <person name="Barry K."/>
            <person name="Daum C."/>
            <person name="Grigoriev I.V."/>
            <person name="Hilden K.S."/>
            <person name="Makela M.R."/>
            <person name="de Vries R.P."/>
        </authorList>
    </citation>
    <scope>NUCLEOTIDE SEQUENCE [LARGE SCALE GENOMIC DNA]</scope>
    <source>
        <strain evidence="1 2">CBS 464.89</strain>
    </source>
</reference>
<protein>
    <submittedName>
        <fullName evidence="1">Uncharacterized protein</fullName>
    </submittedName>
</protein>
<proteinExistence type="predicted"/>